<feature type="domain" description="Core Histone H2A/H2B/H3" evidence="3">
    <location>
        <begin position="30"/>
        <end position="110"/>
    </location>
</feature>
<dbReference type="GO" id="GO:0030527">
    <property type="term" value="F:structural constituent of chromatin"/>
    <property type="evidence" value="ECO:0007669"/>
    <property type="project" value="InterPro"/>
</dbReference>
<evidence type="ECO:0000256" key="2">
    <source>
        <dbReference type="SAM" id="MobiDB-lite"/>
    </source>
</evidence>
<sequence length="143" mass="16751">MDRGSEISGQDHNSNIDTLSELTAGSKRTATTQAQAHRRQRRAKPSYQNYIYKVFRMVGPELRISKKSIEVMNSFMFDMFERVNERAFSLIKQKHRSTLGEHEIEAAAKLILGNEIFKECEDKYKKALLRYKKCLEAEHERHE</sequence>
<comment type="similarity">
    <text evidence="1">Belongs to the histone H2B family.</text>
</comment>
<dbReference type="InterPro" id="IPR007125">
    <property type="entry name" value="H2A/H2B/H3"/>
</dbReference>
<dbReference type="SMART" id="SM00427">
    <property type="entry name" value="H2B"/>
    <property type="match status" value="1"/>
</dbReference>
<accession>A0A146KLW2</accession>
<organism evidence="4">
    <name type="scientific">Trepomonas sp. PC1</name>
    <dbReference type="NCBI Taxonomy" id="1076344"/>
    <lineage>
        <taxon>Eukaryota</taxon>
        <taxon>Metamonada</taxon>
        <taxon>Diplomonadida</taxon>
        <taxon>Hexamitidae</taxon>
        <taxon>Hexamitinae</taxon>
        <taxon>Trepomonas</taxon>
    </lineage>
</organism>
<dbReference type="Pfam" id="PF00125">
    <property type="entry name" value="Histone"/>
    <property type="match status" value="1"/>
</dbReference>
<dbReference type="GO" id="GO:0046982">
    <property type="term" value="F:protein heterodimerization activity"/>
    <property type="evidence" value="ECO:0007669"/>
    <property type="project" value="InterPro"/>
</dbReference>
<proteinExistence type="inferred from homology"/>
<dbReference type="EMBL" id="GDID01000275">
    <property type="protein sequence ID" value="JAP96331.1"/>
    <property type="molecule type" value="Transcribed_RNA"/>
</dbReference>
<evidence type="ECO:0000256" key="1">
    <source>
        <dbReference type="ARBA" id="ARBA00006846"/>
    </source>
</evidence>
<dbReference type="GO" id="GO:0003677">
    <property type="term" value="F:DNA binding"/>
    <property type="evidence" value="ECO:0007669"/>
    <property type="project" value="InterPro"/>
</dbReference>
<dbReference type="GO" id="GO:0000786">
    <property type="term" value="C:nucleosome"/>
    <property type="evidence" value="ECO:0007669"/>
    <property type="project" value="InterPro"/>
</dbReference>
<evidence type="ECO:0000313" key="4">
    <source>
        <dbReference type="EMBL" id="JAP96331.1"/>
    </source>
</evidence>
<name>A0A146KLW2_9EUKA</name>
<reference evidence="4" key="1">
    <citation type="submission" date="2015-07" db="EMBL/GenBank/DDBJ databases">
        <title>Adaptation to a free-living lifestyle via gene acquisitions in the diplomonad Trepomonas sp. PC1.</title>
        <authorList>
            <person name="Xu F."/>
            <person name="Jerlstrom-Hultqvist J."/>
            <person name="Kolisko M."/>
            <person name="Simpson A.G.B."/>
            <person name="Roger A.J."/>
            <person name="Svard S.G."/>
            <person name="Andersson J.O."/>
        </authorList>
    </citation>
    <scope>NUCLEOTIDE SEQUENCE</scope>
    <source>
        <strain evidence="4">PC1</strain>
    </source>
</reference>
<dbReference type="AlphaFoldDB" id="A0A146KLW2"/>
<feature type="compositionally biased region" description="Polar residues" evidence="2">
    <location>
        <begin position="7"/>
        <end position="23"/>
    </location>
</feature>
<dbReference type="InterPro" id="IPR000558">
    <property type="entry name" value="Histone_H2B"/>
</dbReference>
<dbReference type="SUPFAM" id="SSF47113">
    <property type="entry name" value="Histone-fold"/>
    <property type="match status" value="1"/>
</dbReference>
<dbReference type="CDD" id="cd22910">
    <property type="entry name" value="HFD_H2B"/>
    <property type="match status" value="1"/>
</dbReference>
<dbReference type="Gene3D" id="1.10.20.10">
    <property type="entry name" value="Histone, subunit A"/>
    <property type="match status" value="1"/>
</dbReference>
<gene>
    <name evidence="4" type="ORF">TPC1_10365</name>
</gene>
<protein>
    <submittedName>
        <fullName evidence="4">Histone H2B</fullName>
    </submittedName>
</protein>
<feature type="region of interest" description="Disordered" evidence="2">
    <location>
        <begin position="1"/>
        <end position="44"/>
    </location>
</feature>
<dbReference type="InterPro" id="IPR009072">
    <property type="entry name" value="Histone-fold"/>
</dbReference>
<evidence type="ECO:0000259" key="3">
    <source>
        <dbReference type="Pfam" id="PF00125"/>
    </source>
</evidence>
<dbReference type="PRINTS" id="PR00621">
    <property type="entry name" value="HISTONEH2B"/>
</dbReference>
<dbReference type="PANTHER" id="PTHR23428">
    <property type="entry name" value="HISTONE H2B"/>
    <property type="match status" value="1"/>
</dbReference>